<proteinExistence type="inferred from homology"/>
<reference evidence="3 4" key="1">
    <citation type="journal article" date="2014" name="Genome Announc.">
        <title>Draft Genome Sequences of Three Alkaliphilic Bacillus Strains, Bacillus wakoensis JCM 9140T, Bacillus akibai JCM 9157T, and Bacillus hemicellulosilyticus JCM 9152T.</title>
        <authorList>
            <person name="Yuki M."/>
            <person name="Oshima K."/>
            <person name="Suda W."/>
            <person name="Oshida Y."/>
            <person name="Kitamura K."/>
            <person name="Iida T."/>
            <person name="Hattori M."/>
            <person name="Ohkuma M."/>
        </authorList>
    </citation>
    <scope>NUCLEOTIDE SEQUENCE [LARGE SCALE GENOMIC DNA]</scope>
    <source>
        <strain evidence="3 4">JCM 9157</strain>
    </source>
</reference>
<dbReference type="PANTHER" id="PTHR46268:SF6">
    <property type="entry name" value="UNIVERSAL STRESS PROTEIN UP12"/>
    <property type="match status" value="1"/>
</dbReference>
<evidence type="ECO:0000256" key="1">
    <source>
        <dbReference type="ARBA" id="ARBA00008791"/>
    </source>
</evidence>
<evidence type="ECO:0000313" key="4">
    <source>
        <dbReference type="Proteomes" id="UP000018896"/>
    </source>
</evidence>
<dbReference type="eggNOG" id="COG0589">
    <property type="taxonomic scope" value="Bacteria"/>
</dbReference>
<accession>W4QXZ5</accession>
<feature type="domain" description="UspA" evidence="2">
    <location>
        <begin position="2"/>
        <end position="139"/>
    </location>
</feature>
<dbReference type="SUPFAM" id="SSF52402">
    <property type="entry name" value="Adenine nucleotide alpha hydrolases-like"/>
    <property type="match status" value="1"/>
</dbReference>
<organism evidence="3 4">
    <name type="scientific">Halalkalibacter akibai (strain ATCC 43226 / DSM 21942 / CIP 109018 / JCM 9157 / 1139)</name>
    <name type="common">Bacillus akibai</name>
    <dbReference type="NCBI Taxonomy" id="1236973"/>
    <lineage>
        <taxon>Bacteria</taxon>
        <taxon>Bacillati</taxon>
        <taxon>Bacillota</taxon>
        <taxon>Bacilli</taxon>
        <taxon>Bacillales</taxon>
        <taxon>Bacillaceae</taxon>
        <taxon>Halalkalibacter</taxon>
    </lineage>
</organism>
<dbReference type="InterPro" id="IPR014729">
    <property type="entry name" value="Rossmann-like_a/b/a_fold"/>
</dbReference>
<dbReference type="CDD" id="cd00293">
    <property type="entry name" value="USP-like"/>
    <property type="match status" value="1"/>
</dbReference>
<evidence type="ECO:0000313" key="3">
    <source>
        <dbReference type="EMBL" id="GAE36792.1"/>
    </source>
</evidence>
<evidence type="ECO:0000259" key="2">
    <source>
        <dbReference type="Pfam" id="PF00582"/>
    </source>
</evidence>
<dbReference type="EMBL" id="BAUV01000043">
    <property type="protein sequence ID" value="GAE36792.1"/>
    <property type="molecule type" value="Genomic_DNA"/>
</dbReference>
<dbReference type="Proteomes" id="UP000018896">
    <property type="component" value="Unassembled WGS sequence"/>
</dbReference>
<name>W4QXZ5_HALA3</name>
<comment type="similarity">
    <text evidence="1">Belongs to the universal stress protein A family.</text>
</comment>
<comment type="caution">
    <text evidence="3">The sequence shown here is derived from an EMBL/GenBank/DDBJ whole genome shotgun (WGS) entry which is preliminary data.</text>
</comment>
<gene>
    <name evidence="3" type="ORF">JCM9157_4011</name>
</gene>
<keyword evidence="4" id="KW-1185">Reference proteome</keyword>
<protein>
    <submittedName>
        <fullName evidence="3">Universal stress protein family</fullName>
    </submittedName>
</protein>
<dbReference type="InterPro" id="IPR006016">
    <property type="entry name" value="UspA"/>
</dbReference>
<dbReference type="STRING" id="1236973.JCM9157_4011"/>
<dbReference type="AlphaFoldDB" id="W4QXZ5"/>
<sequence>MMFKNILLASDGSAHSLRAAEKAIGLAKLHNGKIDVVYSIDGSTSKSDVLTNNSKYEVEKKRKEKLAPVVDLLEKEAIAYQVHMIHGEPGPAVVDFANKGNFDCVVVGSRGLNKLQTMVLGSVSHKIAKRVNVPVLIVK</sequence>
<dbReference type="Pfam" id="PF00582">
    <property type="entry name" value="Usp"/>
    <property type="match status" value="1"/>
</dbReference>
<dbReference type="InterPro" id="IPR006015">
    <property type="entry name" value="Universal_stress_UspA"/>
</dbReference>
<dbReference type="PRINTS" id="PR01438">
    <property type="entry name" value="UNVRSLSTRESS"/>
</dbReference>
<dbReference type="Gene3D" id="3.40.50.620">
    <property type="entry name" value="HUPs"/>
    <property type="match status" value="1"/>
</dbReference>
<dbReference type="PANTHER" id="PTHR46268">
    <property type="entry name" value="STRESS RESPONSE PROTEIN NHAX"/>
    <property type="match status" value="1"/>
</dbReference>